<keyword evidence="5 11" id="KW-0378">Hydrolase</keyword>
<evidence type="ECO:0000256" key="3">
    <source>
        <dbReference type="ARBA" id="ARBA00022759"/>
    </source>
</evidence>
<evidence type="ECO:0000313" key="13">
    <source>
        <dbReference type="Proteomes" id="UP000245577"/>
    </source>
</evidence>
<protein>
    <recommendedName>
        <fullName evidence="11">Crossover junction endodeoxyribonuclease Hjc</fullName>
        <shortName evidence="11">Hjc</shortName>
        <ecNumber evidence="11">3.1.21.10</ecNumber>
    </recommendedName>
    <alternativeName>
        <fullName evidence="11">Holliday junction resolvase Hjc</fullName>
    </alternativeName>
</protein>
<comment type="subunit">
    <text evidence="11">Homodimer.</text>
</comment>
<keyword evidence="6 11" id="KW-0460">Magnesium</keyword>
<evidence type="ECO:0000256" key="2">
    <source>
        <dbReference type="ARBA" id="ARBA00022723"/>
    </source>
</evidence>
<reference evidence="12 13" key="1">
    <citation type="submission" date="2017-03" db="EMBL/GenBank/DDBJ databases">
        <title>Genome sequence of Methanobrevibacter wosei.</title>
        <authorList>
            <person name="Poehlein A."/>
            <person name="Seedorf H."/>
            <person name="Daniel R."/>
        </authorList>
    </citation>
    <scope>NUCLEOTIDE SEQUENCE [LARGE SCALE GENOMIC DNA]</scope>
    <source>
        <strain evidence="12 13">DSM 11979</strain>
    </source>
</reference>
<dbReference type="Proteomes" id="UP000245577">
    <property type="component" value="Unassembled WGS sequence"/>
</dbReference>
<dbReference type="InterPro" id="IPR014428">
    <property type="entry name" value="Hjc_arc"/>
</dbReference>
<feature type="binding site" evidence="11">
    <location>
        <position position="56"/>
    </location>
    <ligand>
        <name>Mg(2+)</name>
        <dbReference type="ChEBI" id="CHEBI:18420"/>
    </ligand>
</feature>
<dbReference type="EMBL" id="MZGU01000004">
    <property type="protein sequence ID" value="PWB85736.1"/>
    <property type="molecule type" value="Genomic_DNA"/>
</dbReference>
<dbReference type="GO" id="GO:0008821">
    <property type="term" value="F:crossover junction DNA endonuclease activity"/>
    <property type="evidence" value="ECO:0007669"/>
    <property type="project" value="UniProtKB-UniRule"/>
</dbReference>
<dbReference type="HAMAP" id="MF_01490">
    <property type="entry name" value="HJ_Resolv_Hjc"/>
    <property type="match status" value="1"/>
</dbReference>
<keyword evidence="3 11" id="KW-0255">Endonuclease</keyword>
<dbReference type="InterPro" id="IPR011856">
    <property type="entry name" value="tRNA_endonuc-like_dom_sf"/>
</dbReference>
<dbReference type="AlphaFoldDB" id="A0A2U1S6I8"/>
<dbReference type="GO" id="GO:0000287">
    <property type="term" value="F:magnesium ion binding"/>
    <property type="evidence" value="ECO:0007669"/>
    <property type="project" value="UniProtKB-UniRule"/>
</dbReference>
<feature type="binding site" evidence="11">
    <location>
        <position position="43"/>
    </location>
    <ligand>
        <name>Mg(2+)</name>
        <dbReference type="ChEBI" id="CHEBI:18420"/>
    </ligand>
</feature>
<comment type="function">
    <text evidence="11">A structure-specific endonuclease that resolves Holliday junction (HJ) intermediates during genetic recombination. Cleaves 4-way DNA junctions introducing paired nicks in opposing strands, leaving a 5'-terminal phosphate and a 3'-terminal hydroxyl group that are subsequently ligated to produce recombinant products.</text>
</comment>
<evidence type="ECO:0000256" key="5">
    <source>
        <dbReference type="ARBA" id="ARBA00022801"/>
    </source>
</evidence>
<feature type="active site" evidence="11">
    <location>
        <position position="33"/>
    </location>
</feature>
<organism evidence="12 13">
    <name type="scientific">Methanobrevibacter woesei</name>
    <dbReference type="NCBI Taxonomy" id="190976"/>
    <lineage>
        <taxon>Archaea</taxon>
        <taxon>Methanobacteriati</taxon>
        <taxon>Methanobacteriota</taxon>
        <taxon>Methanomada group</taxon>
        <taxon>Methanobacteria</taxon>
        <taxon>Methanobacteriales</taxon>
        <taxon>Methanobacteriaceae</taxon>
        <taxon>Methanobrevibacter</taxon>
    </lineage>
</organism>
<gene>
    <name evidence="11" type="primary">hjc</name>
    <name evidence="12" type="ORF">MBBWO_05810</name>
</gene>
<keyword evidence="7 11" id="KW-0238">DNA-binding</keyword>
<evidence type="ECO:0000256" key="7">
    <source>
        <dbReference type="ARBA" id="ARBA00023125"/>
    </source>
</evidence>
<dbReference type="PANTHER" id="PTHR39651:SF1">
    <property type="entry name" value="HOLLIDAY JUNCTION RESOLVASE HJC"/>
    <property type="match status" value="1"/>
</dbReference>
<keyword evidence="1 11" id="KW-0540">Nuclease</keyword>
<keyword evidence="13" id="KW-1185">Reference proteome</keyword>
<dbReference type="NCBIfam" id="NF040854">
    <property type="entry name" value="Hol_resolv_Hjc"/>
    <property type="match status" value="1"/>
</dbReference>
<dbReference type="PANTHER" id="PTHR39651">
    <property type="entry name" value="HOLLIDAY JUNCTION RESOLVASE HJC"/>
    <property type="match status" value="1"/>
</dbReference>
<dbReference type="InterPro" id="IPR002732">
    <property type="entry name" value="Hjc"/>
</dbReference>
<keyword evidence="8 11" id="KW-0233">DNA recombination</keyword>
<comment type="cofactor">
    <cofactor evidence="11">
        <name>Mg(2+)</name>
        <dbReference type="ChEBI" id="CHEBI:18420"/>
    </cofactor>
    <text evidence="11">Binds 1 Mg(2+) ion per subunit.</text>
</comment>
<feature type="binding site" evidence="11">
    <location>
        <position position="13"/>
    </location>
    <ligand>
        <name>Mg(2+)</name>
        <dbReference type="ChEBI" id="CHEBI:18420"/>
    </ligand>
</feature>
<evidence type="ECO:0000256" key="4">
    <source>
        <dbReference type="ARBA" id="ARBA00022763"/>
    </source>
</evidence>
<comment type="similarity">
    <text evidence="11">Belongs to the Holliday junction resolvase Hjc family.</text>
</comment>
<sequence>MGVNLAKKGSAEERDLVHKLWDRNFAAMRAPASGGATKVPLPDVIAGNGKIYLAIEVKTTTKDKIYIDFPQIDALCEFANIFGAIPYIGVKFKYTKWLFLSPENTERTKSNNYKIEKNFALEKGLEIDEITGIDRQMKF</sequence>
<evidence type="ECO:0000256" key="6">
    <source>
        <dbReference type="ARBA" id="ARBA00022842"/>
    </source>
</evidence>
<dbReference type="PIRSF" id="PIRSF004985">
    <property type="entry name" value="Hlld_jn_rslvs_ar"/>
    <property type="match status" value="1"/>
</dbReference>
<dbReference type="Gene3D" id="3.40.1350.10">
    <property type="match status" value="1"/>
</dbReference>
<keyword evidence="4 11" id="KW-0227">DNA damage</keyword>
<dbReference type="GO" id="GO:0006281">
    <property type="term" value="P:DNA repair"/>
    <property type="evidence" value="ECO:0007669"/>
    <property type="project" value="UniProtKB-UniRule"/>
</dbReference>
<dbReference type="GO" id="GO:0006310">
    <property type="term" value="P:DNA recombination"/>
    <property type="evidence" value="ECO:0007669"/>
    <property type="project" value="UniProtKB-UniRule"/>
</dbReference>
<dbReference type="CDD" id="cd00523">
    <property type="entry name" value="Holliday_junction_resolvase"/>
    <property type="match status" value="1"/>
</dbReference>
<evidence type="ECO:0000256" key="11">
    <source>
        <dbReference type="HAMAP-Rule" id="MF_01490"/>
    </source>
</evidence>
<comment type="catalytic activity">
    <reaction evidence="10 11">
        <text>Endonucleolytic cleavage at a junction such as a reciprocal single-stranded crossover between two homologous DNA duplexes (Holliday junction).</text>
        <dbReference type="EC" id="3.1.21.10"/>
    </reaction>
</comment>
<name>A0A2U1S6I8_9EURY</name>
<evidence type="ECO:0000256" key="8">
    <source>
        <dbReference type="ARBA" id="ARBA00023172"/>
    </source>
</evidence>
<feature type="site" description="Transition state stabilizer" evidence="11">
    <location>
        <position position="58"/>
    </location>
</feature>
<dbReference type="SUPFAM" id="SSF52980">
    <property type="entry name" value="Restriction endonuclease-like"/>
    <property type="match status" value="1"/>
</dbReference>
<proteinExistence type="inferred from homology"/>
<evidence type="ECO:0000256" key="9">
    <source>
        <dbReference type="ARBA" id="ARBA00023204"/>
    </source>
</evidence>
<accession>A0A2U1S6I8</accession>
<dbReference type="Pfam" id="PF01870">
    <property type="entry name" value="Hjc"/>
    <property type="match status" value="1"/>
</dbReference>
<evidence type="ECO:0000313" key="12">
    <source>
        <dbReference type="EMBL" id="PWB85736.1"/>
    </source>
</evidence>
<keyword evidence="2 11" id="KW-0479">Metal-binding</keyword>
<dbReference type="GO" id="GO:0003677">
    <property type="term" value="F:DNA binding"/>
    <property type="evidence" value="ECO:0007669"/>
    <property type="project" value="UniProtKB-KW"/>
</dbReference>
<keyword evidence="9 11" id="KW-0234">DNA repair</keyword>
<evidence type="ECO:0000256" key="10">
    <source>
        <dbReference type="ARBA" id="ARBA00029354"/>
    </source>
</evidence>
<dbReference type="EC" id="3.1.21.10" evidence="11"/>
<evidence type="ECO:0000256" key="1">
    <source>
        <dbReference type="ARBA" id="ARBA00022722"/>
    </source>
</evidence>
<dbReference type="InterPro" id="IPR011335">
    <property type="entry name" value="Restrct_endonuc-II-like"/>
</dbReference>
<comment type="caution">
    <text evidence="12">The sequence shown here is derived from an EMBL/GenBank/DDBJ whole genome shotgun (WGS) entry which is preliminary data.</text>
</comment>